<reference evidence="1" key="2">
    <citation type="journal article" date="2015" name="Data Brief">
        <title>Shoot transcriptome of the giant reed, Arundo donax.</title>
        <authorList>
            <person name="Barrero R.A."/>
            <person name="Guerrero F.D."/>
            <person name="Moolhuijzen P."/>
            <person name="Goolsby J.A."/>
            <person name="Tidwell J."/>
            <person name="Bellgard S.E."/>
            <person name="Bellgard M.I."/>
        </authorList>
    </citation>
    <scope>NUCLEOTIDE SEQUENCE</scope>
    <source>
        <tissue evidence="1">Shoot tissue taken approximately 20 cm above the soil surface</tissue>
    </source>
</reference>
<sequence length="20" mass="2248">MQSWAVSPAILDFLLTELVN</sequence>
<evidence type="ECO:0000313" key="1">
    <source>
        <dbReference type="EMBL" id="JAD94535.1"/>
    </source>
</evidence>
<accession>A0A0A9E9C3</accession>
<protein>
    <submittedName>
        <fullName evidence="1">Uncharacterized protein</fullName>
    </submittedName>
</protein>
<dbReference type="EMBL" id="GBRH01203360">
    <property type="protein sequence ID" value="JAD94535.1"/>
    <property type="molecule type" value="Transcribed_RNA"/>
</dbReference>
<reference evidence="1" key="1">
    <citation type="submission" date="2014-09" db="EMBL/GenBank/DDBJ databases">
        <authorList>
            <person name="Magalhaes I.L.F."/>
            <person name="Oliveira U."/>
            <person name="Santos F.R."/>
            <person name="Vidigal T.H.D.A."/>
            <person name="Brescovit A.D."/>
            <person name="Santos A.J."/>
        </authorList>
    </citation>
    <scope>NUCLEOTIDE SEQUENCE</scope>
    <source>
        <tissue evidence="1">Shoot tissue taken approximately 20 cm above the soil surface</tissue>
    </source>
</reference>
<name>A0A0A9E9C3_ARUDO</name>
<organism evidence="1">
    <name type="scientific">Arundo donax</name>
    <name type="common">Giant reed</name>
    <name type="synonym">Donax arundinaceus</name>
    <dbReference type="NCBI Taxonomy" id="35708"/>
    <lineage>
        <taxon>Eukaryota</taxon>
        <taxon>Viridiplantae</taxon>
        <taxon>Streptophyta</taxon>
        <taxon>Embryophyta</taxon>
        <taxon>Tracheophyta</taxon>
        <taxon>Spermatophyta</taxon>
        <taxon>Magnoliopsida</taxon>
        <taxon>Liliopsida</taxon>
        <taxon>Poales</taxon>
        <taxon>Poaceae</taxon>
        <taxon>PACMAD clade</taxon>
        <taxon>Arundinoideae</taxon>
        <taxon>Arundineae</taxon>
        <taxon>Arundo</taxon>
    </lineage>
</organism>
<proteinExistence type="predicted"/>
<dbReference type="AlphaFoldDB" id="A0A0A9E9C3"/>